<dbReference type="InterPro" id="IPR036869">
    <property type="entry name" value="J_dom_sf"/>
</dbReference>
<reference evidence="4" key="1">
    <citation type="submission" date="2019-03" db="EMBL/GenBank/DDBJ databases">
        <title>Improved annotation for the trematode Fasciola hepatica.</title>
        <authorList>
            <person name="Choi Y.-J."/>
            <person name="Martin J."/>
            <person name="Mitreva M."/>
        </authorList>
    </citation>
    <scope>NUCLEOTIDE SEQUENCE [LARGE SCALE GENOMIC DNA]</scope>
</reference>
<dbReference type="PANTHER" id="PTHR44145:SF3">
    <property type="entry name" value="DNAJ HOMOLOG SUBFAMILY A MEMBER 3, MITOCHONDRIAL"/>
    <property type="match status" value="1"/>
</dbReference>
<dbReference type="SUPFAM" id="SSF46565">
    <property type="entry name" value="Chaperone J-domain"/>
    <property type="match status" value="1"/>
</dbReference>
<dbReference type="AlphaFoldDB" id="A0A4E0RVE9"/>
<name>A0A4E0RVE9_FASHE</name>
<evidence type="ECO:0000256" key="2">
    <source>
        <dbReference type="SAM" id="Phobius"/>
    </source>
</evidence>
<dbReference type="PRINTS" id="PR00625">
    <property type="entry name" value="JDOMAIN"/>
</dbReference>
<gene>
    <name evidence="4" type="ORF">D915_010773</name>
</gene>
<dbReference type="PROSITE" id="PS50076">
    <property type="entry name" value="DNAJ_2"/>
    <property type="match status" value="1"/>
</dbReference>
<evidence type="ECO:0000313" key="4">
    <source>
        <dbReference type="EMBL" id="THD18560.1"/>
    </source>
</evidence>
<keyword evidence="2" id="KW-0472">Membrane</keyword>
<proteinExistence type="predicted"/>
<evidence type="ECO:0000256" key="1">
    <source>
        <dbReference type="ARBA" id="ARBA00023186"/>
    </source>
</evidence>
<dbReference type="InterPro" id="IPR051938">
    <property type="entry name" value="Apopto_cytoskel_mod"/>
</dbReference>
<keyword evidence="5" id="KW-1185">Reference proteome</keyword>
<accession>A0A4E0RVE9</accession>
<dbReference type="SMART" id="SM00271">
    <property type="entry name" value="DnaJ"/>
    <property type="match status" value="1"/>
</dbReference>
<comment type="caution">
    <text evidence="4">The sequence shown here is derived from an EMBL/GenBank/DDBJ whole genome shotgun (WGS) entry which is preliminary data.</text>
</comment>
<feature type="transmembrane region" description="Helical" evidence="2">
    <location>
        <begin position="182"/>
        <end position="200"/>
    </location>
</feature>
<dbReference type="Proteomes" id="UP000230066">
    <property type="component" value="Unassembled WGS sequence"/>
</dbReference>
<keyword evidence="1" id="KW-0143">Chaperone</keyword>
<dbReference type="InterPro" id="IPR001623">
    <property type="entry name" value="DnaJ_domain"/>
</dbReference>
<dbReference type="Pfam" id="PF00226">
    <property type="entry name" value="DnaJ"/>
    <property type="match status" value="1"/>
</dbReference>
<keyword evidence="2" id="KW-1133">Transmembrane helix</keyword>
<feature type="domain" description="J" evidence="3">
    <location>
        <begin position="34"/>
        <end position="99"/>
    </location>
</feature>
<keyword evidence="2" id="KW-0812">Transmembrane</keyword>
<sequence>MSTVYAARNTYSLLLKSSILSSFRYLHTKSAIKDYYAVLRVAPTASHDEIKEAFFKLSKKYHPDVAGDDVQYKTKFVELTEAFSVLSKPESRQEYDANRKLLALGLLGDGFRMEYPKPSADLGPVALEAYQEEMRRRWNERVQEWARAQGAFELERGITMDQVRDVYPSLSRSTVFDRENRLYIMLASSALLFTFGYVWYLI</sequence>
<dbReference type="Gene3D" id="1.10.287.110">
    <property type="entry name" value="DnaJ domain"/>
    <property type="match status" value="1"/>
</dbReference>
<dbReference type="EMBL" id="JXXN02010055">
    <property type="protein sequence ID" value="THD18560.1"/>
    <property type="molecule type" value="Genomic_DNA"/>
</dbReference>
<dbReference type="CDD" id="cd06257">
    <property type="entry name" value="DnaJ"/>
    <property type="match status" value="1"/>
</dbReference>
<dbReference type="PANTHER" id="PTHR44145">
    <property type="entry name" value="DNAJ HOMOLOG SUBFAMILY A MEMBER 3, MITOCHONDRIAL"/>
    <property type="match status" value="1"/>
</dbReference>
<organism evidence="4 5">
    <name type="scientific">Fasciola hepatica</name>
    <name type="common">Liver fluke</name>
    <dbReference type="NCBI Taxonomy" id="6192"/>
    <lineage>
        <taxon>Eukaryota</taxon>
        <taxon>Metazoa</taxon>
        <taxon>Spiralia</taxon>
        <taxon>Lophotrochozoa</taxon>
        <taxon>Platyhelminthes</taxon>
        <taxon>Trematoda</taxon>
        <taxon>Digenea</taxon>
        <taxon>Plagiorchiida</taxon>
        <taxon>Echinostomata</taxon>
        <taxon>Echinostomatoidea</taxon>
        <taxon>Fasciolidae</taxon>
        <taxon>Fasciola</taxon>
    </lineage>
</organism>
<evidence type="ECO:0000259" key="3">
    <source>
        <dbReference type="PROSITE" id="PS50076"/>
    </source>
</evidence>
<protein>
    <submittedName>
        <fullName evidence="4">Dnaj subfamily c</fullName>
    </submittedName>
</protein>
<evidence type="ECO:0000313" key="5">
    <source>
        <dbReference type="Proteomes" id="UP000230066"/>
    </source>
</evidence>